<feature type="repeat" description="WD" evidence="4">
    <location>
        <begin position="322"/>
        <end position="365"/>
    </location>
</feature>
<dbReference type="EMBL" id="MU853602">
    <property type="protein sequence ID" value="KAK4142086.1"/>
    <property type="molecule type" value="Genomic_DNA"/>
</dbReference>
<accession>A0AAN6ZLW8</accession>
<dbReference type="Proteomes" id="UP001302676">
    <property type="component" value="Unassembled WGS sequence"/>
</dbReference>
<dbReference type="FunFam" id="2.130.10.10:FF:000102">
    <property type="entry name" value="Actin-interacting protein 1"/>
    <property type="match status" value="1"/>
</dbReference>
<feature type="repeat" description="WD" evidence="4">
    <location>
        <begin position="534"/>
        <end position="567"/>
    </location>
</feature>
<dbReference type="InterPro" id="IPR036322">
    <property type="entry name" value="WD40_repeat_dom_sf"/>
</dbReference>
<dbReference type="InterPro" id="IPR020472">
    <property type="entry name" value="WD40_PAC1"/>
</dbReference>
<feature type="repeat" description="WD" evidence="4">
    <location>
        <begin position="577"/>
        <end position="618"/>
    </location>
</feature>
<dbReference type="InterPro" id="IPR015943">
    <property type="entry name" value="WD40/YVTN_repeat-like_dom_sf"/>
</dbReference>
<keyword evidence="2" id="KW-0677">Repeat</keyword>
<evidence type="ECO:0000256" key="4">
    <source>
        <dbReference type="PROSITE-ProRule" id="PRU00221"/>
    </source>
</evidence>
<reference evidence="5" key="1">
    <citation type="journal article" date="2023" name="Mol. Phylogenet. Evol.">
        <title>Genome-scale phylogeny and comparative genomics of the fungal order Sordariales.</title>
        <authorList>
            <person name="Hensen N."/>
            <person name="Bonometti L."/>
            <person name="Westerberg I."/>
            <person name="Brannstrom I.O."/>
            <person name="Guillou S."/>
            <person name="Cros-Aarteil S."/>
            <person name="Calhoun S."/>
            <person name="Haridas S."/>
            <person name="Kuo A."/>
            <person name="Mondo S."/>
            <person name="Pangilinan J."/>
            <person name="Riley R."/>
            <person name="LaButti K."/>
            <person name="Andreopoulos B."/>
            <person name="Lipzen A."/>
            <person name="Chen C."/>
            <person name="Yan M."/>
            <person name="Daum C."/>
            <person name="Ng V."/>
            <person name="Clum A."/>
            <person name="Steindorff A."/>
            <person name="Ohm R.A."/>
            <person name="Martin F."/>
            <person name="Silar P."/>
            <person name="Natvig D.O."/>
            <person name="Lalanne C."/>
            <person name="Gautier V."/>
            <person name="Ament-Velasquez S.L."/>
            <person name="Kruys A."/>
            <person name="Hutchinson M.I."/>
            <person name="Powell A.J."/>
            <person name="Barry K."/>
            <person name="Miller A.N."/>
            <person name="Grigoriev I.V."/>
            <person name="Debuchy R."/>
            <person name="Gladieux P."/>
            <person name="Hiltunen Thoren M."/>
            <person name="Johannesson H."/>
        </authorList>
    </citation>
    <scope>NUCLEOTIDE SEQUENCE</scope>
    <source>
        <strain evidence="5">CBS 141.50</strain>
    </source>
</reference>
<evidence type="ECO:0000256" key="2">
    <source>
        <dbReference type="ARBA" id="ARBA00022737"/>
    </source>
</evidence>
<dbReference type="AlphaFoldDB" id="A0AAN6ZLW8"/>
<dbReference type="InterPro" id="IPR019775">
    <property type="entry name" value="WD40_repeat_CS"/>
</dbReference>
<keyword evidence="6" id="KW-1185">Reference proteome</keyword>
<comment type="similarity">
    <text evidence="3">Belongs to the WD repeat AIP1 family.</text>
</comment>
<comment type="caution">
    <text evidence="5">The sequence shown here is derived from an EMBL/GenBank/DDBJ whole genome shotgun (WGS) entry which is preliminary data.</text>
</comment>
<evidence type="ECO:0000256" key="1">
    <source>
        <dbReference type="ARBA" id="ARBA00022574"/>
    </source>
</evidence>
<dbReference type="SMART" id="SM00320">
    <property type="entry name" value="WD40"/>
    <property type="match status" value="9"/>
</dbReference>
<dbReference type="GO" id="GO:0030042">
    <property type="term" value="P:actin filament depolymerization"/>
    <property type="evidence" value="ECO:0007669"/>
    <property type="project" value="TreeGrafter"/>
</dbReference>
<dbReference type="InterPro" id="IPR001680">
    <property type="entry name" value="WD40_rpt"/>
</dbReference>
<reference evidence="5" key="2">
    <citation type="submission" date="2023-05" db="EMBL/GenBank/DDBJ databases">
        <authorList>
            <consortium name="Lawrence Berkeley National Laboratory"/>
            <person name="Steindorff A."/>
            <person name="Hensen N."/>
            <person name="Bonometti L."/>
            <person name="Westerberg I."/>
            <person name="Brannstrom I.O."/>
            <person name="Guillou S."/>
            <person name="Cros-Aarteil S."/>
            <person name="Calhoun S."/>
            <person name="Haridas S."/>
            <person name="Kuo A."/>
            <person name="Mondo S."/>
            <person name="Pangilinan J."/>
            <person name="Riley R."/>
            <person name="Labutti K."/>
            <person name="Andreopoulos B."/>
            <person name="Lipzen A."/>
            <person name="Chen C."/>
            <person name="Yanf M."/>
            <person name="Daum C."/>
            <person name="Ng V."/>
            <person name="Clum A."/>
            <person name="Ohm R."/>
            <person name="Martin F."/>
            <person name="Silar P."/>
            <person name="Natvig D."/>
            <person name="Lalanne C."/>
            <person name="Gautier V."/>
            <person name="Ament-Velasquez S.L."/>
            <person name="Kruys A."/>
            <person name="Hutchinson M.I."/>
            <person name="Powell A.J."/>
            <person name="Barry K."/>
            <person name="Miller A.N."/>
            <person name="Grigoriev I.V."/>
            <person name="Debuchy R."/>
            <person name="Gladieux P."/>
            <person name="Thoren M.H."/>
            <person name="Johannesson H."/>
        </authorList>
    </citation>
    <scope>NUCLEOTIDE SEQUENCE</scope>
    <source>
        <strain evidence="5">CBS 141.50</strain>
    </source>
</reference>
<dbReference type="GO" id="GO:0051015">
    <property type="term" value="F:actin filament binding"/>
    <property type="evidence" value="ECO:0007669"/>
    <property type="project" value="TreeGrafter"/>
</dbReference>
<dbReference type="GO" id="GO:0030864">
    <property type="term" value="C:cortical actin cytoskeleton"/>
    <property type="evidence" value="ECO:0007669"/>
    <property type="project" value="TreeGrafter"/>
</dbReference>
<evidence type="ECO:0000256" key="3">
    <source>
        <dbReference type="ARBA" id="ARBA00038366"/>
    </source>
</evidence>
<dbReference type="PROSITE" id="PS50294">
    <property type="entry name" value="WD_REPEATS_REGION"/>
    <property type="match status" value="6"/>
</dbReference>
<dbReference type="SUPFAM" id="SSF50978">
    <property type="entry name" value="WD40 repeat-like"/>
    <property type="match status" value="2"/>
</dbReference>
<name>A0AAN6ZLW8_9PEZI</name>
<evidence type="ECO:0000313" key="6">
    <source>
        <dbReference type="Proteomes" id="UP001302676"/>
    </source>
</evidence>
<dbReference type="PROSITE" id="PS00678">
    <property type="entry name" value="WD_REPEATS_1"/>
    <property type="match status" value="1"/>
</dbReference>
<protein>
    <submittedName>
        <fullName evidence="5">WD40-repeat-containing domain protein</fullName>
    </submittedName>
</protein>
<gene>
    <name evidence="5" type="ORF">C8A04DRAFT_30344</name>
</gene>
<feature type="repeat" description="WD" evidence="4">
    <location>
        <begin position="185"/>
        <end position="226"/>
    </location>
</feature>
<dbReference type="SUPFAM" id="SSF63825">
    <property type="entry name" value="YWTD domain"/>
    <property type="match status" value="1"/>
</dbReference>
<organism evidence="5 6">
    <name type="scientific">Dichotomopilus funicola</name>
    <dbReference type="NCBI Taxonomy" id="1934379"/>
    <lineage>
        <taxon>Eukaryota</taxon>
        <taxon>Fungi</taxon>
        <taxon>Dikarya</taxon>
        <taxon>Ascomycota</taxon>
        <taxon>Pezizomycotina</taxon>
        <taxon>Sordariomycetes</taxon>
        <taxon>Sordariomycetidae</taxon>
        <taxon>Sordariales</taxon>
        <taxon>Chaetomiaceae</taxon>
        <taxon>Dichotomopilus</taxon>
    </lineage>
</organism>
<dbReference type="CDD" id="cd00200">
    <property type="entry name" value="WD40"/>
    <property type="match status" value="1"/>
</dbReference>
<dbReference type="PANTHER" id="PTHR19856">
    <property type="entry name" value="WD-REPEATCONTAINING PROTEIN WDR1"/>
    <property type="match status" value="1"/>
</dbReference>
<dbReference type="PANTHER" id="PTHR19856:SF0">
    <property type="entry name" value="WD REPEAT-CONTAINING PROTEIN 1"/>
    <property type="match status" value="1"/>
</dbReference>
<proteinExistence type="inferred from homology"/>
<dbReference type="Gene3D" id="2.130.10.10">
    <property type="entry name" value="YVTN repeat-like/Quinoprotein amine dehydrogenase"/>
    <property type="match status" value="2"/>
</dbReference>
<evidence type="ECO:0000313" key="5">
    <source>
        <dbReference type="EMBL" id="KAK4142086.1"/>
    </source>
</evidence>
<dbReference type="RefSeq" id="XP_062635457.1">
    <property type="nucleotide sequence ID" value="XM_062781345.1"/>
</dbReference>
<feature type="repeat" description="WD" evidence="4">
    <location>
        <begin position="54"/>
        <end position="86"/>
    </location>
</feature>
<dbReference type="FunFam" id="2.130.10.10:FF:000167">
    <property type="entry name" value="Actin-interacting protein 1"/>
    <property type="match status" value="1"/>
</dbReference>
<dbReference type="PRINTS" id="PR00320">
    <property type="entry name" value="GPROTEINBRPT"/>
</dbReference>
<keyword evidence="1 4" id="KW-0853">WD repeat</keyword>
<dbReference type="Pfam" id="PF00400">
    <property type="entry name" value="WD40"/>
    <property type="match status" value="6"/>
</dbReference>
<dbReference type="PROSITE" id="PS50082">
    <property type="entry name" value="WD_REPEATS_2"/>
    <property type="match status" value="6"/>
</dbReference>
<sequence length="618" mass="64983">MPIEIEKIIAPGPATRRAQSTQLSSDPKGERIAYAFGKSIFLRHLDDPSLSKQYIGHTANTTIARFSPSGFWVASGDESGQVRVWDAVEAVNTRGEYPIISGRIADIAWDGDSQRIIAVGEGRGRFGHCITADSGNTVGEIMGHSGAINSVSIRQQRPIRAATVADDGSMCFFHGTPFKFNTKQSDSHKGYVTGTAFSPDGSTLVTVGADKGIQLYDGKTGEPTRKIGEGVHTGSILAVSWAKDSARFVTASADQTVRVWDAASGELVQTWRIGEEGSVDIERQQVGVVWPHGRSDGLIVSLSLNGDLNYLKVGSDKPVKVVQGHNKNVISLGVTSEGQGKAVTTGSFDGKVYSWDLSTGTGAAVEGQAHSNKVTHFASGGGQTYSIGWDDTLRTIQESTNNFLSDPIKLSSQPQGVAVAADNTTIVALNDGIAVYANGKLLKHLPTSYTPTALAAHNTTVAVGGASNNTVEIYTLSPHSGDLSLTRTLPNTSSPVVTLAFSPGNGAHLAAGNTSGKITVYSTSGDWEVVTNRWSAHTGRVLSIAWNAAGTHAASGSLDTHVYVWSLAKPGARVQASNAHKDGVYGVAWVKTGEDGVEKVLSTGSDAAVKIWKVGGLE</sequence>
<dbReference type="GeneID" id="87817958"/>
<feature type="repeat" description="WD" evidence="4">
    <location>
        <begin position="229"/>
        <end position="270"/>
    </location>
</feature>